<keyword evidence="1" id="KW-1133">Transmembrane helix</keyword>
<sequence length="158" mass="18357">MRGINIGYVKTLQINLQSIIVLINIKSPNIIIPRHSIIETNQTGLFNNTLIDIIPMEKQMMKSINPVNVFSSDCLNSKMICHNFYLKGNRGLNYDDLIRAATRISQRFDDPRFFNLFYLFLQNIIDISDDMIISINNISYIISIFFDILDIFLAKYII</sequence>
<dbReference type="PANTHER" id="PTHR34675:SF1">
    <property type="entry name" value="PROTEIN TRIGALACTOSYLDIACYLGLYCEROL 2, CHLOROPLASTIC"/>
    <property type="match status" value="1"/>
</dbReference>
<geneLocation type="plastid" evidence="3"/>
<keyword evidence="1" id="KW-0472">Membrane</keyword>
<protein>
    <recommendedName>
        <fullName evidence="2">Mce/MlaD domain-containing protein</fullName>
    </recommendedName>
</protein>
<feature type="transmembrane region" description="Helical" evidence="1">
    <location>
        <begin position="138"/>
        <end position="157"/>
    </location>
</feature>
<dbReference type="InterPro" id="IPR003399">
    <property type="entry name" value="Mce/MlaD"/>
</dbReference>
<gene>
    <name evidence="3" type="primary">ycf22</name>
</gene>
<evidence type="ECO:0000313" key="3">
    <source>
        <dbReference type="EMBL" id="QCI07966.1"/>
    </source>
</evidence>
<dbReference type="AlphaFoldDB" id="A0A4D6WWY3"/>
<dbReference type="InterPro" id="IPR039342">
    <property type="entry name" value="TGD2-like"/>
</dbReference>
<reference evidence="3" key="2">
    <citation type="submission" date="2019-04" db="EMBL/GenBank/DDBJ databases">
        <authorList>
            <person name="Pasella M."/>
        </authorList>
    </citation>
    <scope>NUCLEOTIDE SEQUENCE</scope>
    <source>
        <strain evidence="3">PD2953_4</strain>
    </source>
</reference>
<evidence type="ECO:0000256" key="1">
    <source>
        <dbReference type="SAM" id="Phobius"/>
    </source>
</evidence>
<proteinExistence type="predicted"/>
<accession>A0A4D6WWY3</accession>
<name>A0A4D6WWY3_9FLOR</name>
<feature type="domain" description="Mce/MlaD" evidence="2">
    <location>
        <begin position="1"/>
        <end position="55"/>
    </location>
</feature>
<evidence type="ECO:0000259" key="2">
    <source>
        <dbReference type="Pfam" id="PF02470"/>
    </source>
</evidence>
<dbReference type="PANTHER" id="PTHR34675">
    <property type="entry name" value="PROTEIN TRIGALACTOSYLDIACYLGLYCEROL 2, CHLOROPLASTIC"/>
    <property type="match status" value="1"/>
</dbReference>
<dbReference type="Pfam" id="PF02470">
    <property type="entry name" value="MlaD"/>
    <property type="match status" value="1"/>
</dbReference>
<reference evidence="3" key="1">
    <citation type="journal article" date="2019" name="Mol. Phylogenet. Evol.">
        <title>Morphological evolution and classification of the red algal order Ceramiales inferred using plastid phylogenomics.</title>
        <authorList>
            <person name="Diaz-Tapia P."/>
            <person name="Pasella M.M."/>
            <person name="Verbruggen H."/>
            <person name="Maggs C.A."/>
        </authorList>
    </citation>
    <scope>NUCLEOTIDE SEQUENCE</scope>
    <source>
        <strain evidence="3">PD2953_4</strain>
    </source>
</reference>
<keyword evidence="1" id="KW-0812">Transmembrane</keyword>
<organism evidence="3">
    <name type="scientific">Plumaria plumosa</name>
    <dbReference type="NCBI Taxonomy" id="189642"/>
    <lineage>
        <taxon>Eukaryota</taxon>
        <taxon>Rhodophyta</taxon>
        <taxon>Florideophyceae</taxon>
        <taxon>Rhodymeniophycidae</taxon>
        <taxon>Ceramiales</taxon>
        <taxon>Wrangeliaceae</taxon>
        <taxon>Plumaria</taxon>
    </lineage>
</organism>
<keyword evidence="3" id="KW-0934">Plastid</keyword>
<dbReference type="EMBL" id="MK814706">
    <property type="protein sequence ID" value="QCI07966.1"/>
    <property type="molecule type" value="Genomic_DNA"/>
</dbReference>